<name>A0A2M4B486_9DIPT</name>
<evidence type="ECO:0000313" key="2">
    <source>
        <dbReference type="EMBL" id="MBW47865.1"/>
    </source>
</evidence>
<organism evidence="2">
    <name type="scientific">Anopheles triannulatus</name>
    <dbReference type="NCBI Taxonomy" id="58253"/>
    <lineage>
        <taxon>Eukaryota</taxon>
        <taxon>Metazoa</taxon>
        <taxon>Ecdysozoa</taxon>
        <taxon>Arthropoda</taxon>
        <taxon>Hexapoda</taxon>
        <taxon>Insecta</taxon>
        <taxon>Pterygota</taxon>
        <taxon>Neoptera</taxon>
        <taxon>Endopterygota</taxon>
        <taxon>Diptera</taxon>
        <taxon>Nematocera</taxon>
        <taxon>Culicoidea</taxon>
        <taxon>Culicidae</taxon>
        <taxon>Anophelinae</taxon>
        <taxon>Anopheles</taxon>
    </lineage>
</organism>
<feature type="signal peptide" evidence="1">
    <location>
        <begin position="1"/>
        <end position="19"/>
    </location>
</feature>
<accession>A0A2M4B486</accession>
<keyword evidence="1" id="KW-0732">Signal</keyword>
<evidence type="ECO:0000256" key="1">
    <source>
        <dbReference type="SAM" id="SignalP"/>
    </source>
</evidence>
<feature type="chain" id="PRO_5014966971" evidence="1">
    <location>
        <begin position="20"/>
        <end position="93"/>
    </location>
</feature>
<dbReference type="AlphaFoldDB" id="A0A2M4B486"/>
<reference evidence="2" key="1">
    <citation type="submission" date="2018-01" db="EMBL/GenBank/DDBJ databases">
        <title>An insight into the sialome of Amazonian anophelines.</title>
        <authorList>
            <person name="Ribeiro J.M."/>
            <person name="Scarpassa V."/>
            <person name="Calvo E."/>
        </authorList>
    </citation>
    <scope>NUCLEOTIDE SEQUENCE</scope>
    <source>
        <tissue evidence="2">Salivary glands</tissue>
    </source>
</reference>
<protein>
    <submittedName>
        <fullName evidence="2">Putative secreted protein</fullName>
    </submittedName>
</protein>
<sequence length="93" mass="10541">MEQRIAIAAIGWGIRLASSLLLLHQIDQLAAKRFHLVHALHKVPHGPLLETVVFDNLLSERYLIARQTSQGERLGGGKQLRKRTALILRDRFV</sequence>
<dbReference type="EMBL" id="GGFK01014544">
    <property type="protein sequence ID" value="MBW47865.1"/>
    <property type="molecule type" value="Transcribed_RNA"/>
</dbReference>
<proteinExistence type="predicted"/>